<accession>A0A0A0B923</accession>
<organism evidence="1 2">
    <name type="scientific">Cellulomonas cellasea DSM 20118</name>
    <dbReference type="NCBI Taxonomy" id="1408250"/>
    <lineage>
        <taxon>Bacteria</taxon>
        <taxon>Bacillati</taxon>
        <taxon>Actinomycetota</taxon>
        <taxon>Actinomycetes</taxon>
        <taxon>Micrococcales</taxon>
        <taxon>Cellulomonadaceae</taxon>
        <taxon>Cellulomonas</taxon>
    </lineage>
</organism>
<dbReference type="PANTHER" id="PTHR38479:SF2">
    <property type="entry name" value="WINGED HELIX DNA-BINDING DOMAIN-CONTAINING PROTEIN"/>
    <property type="match status" value="1"/>
</dbReference>
<dbReference type="InterPro" id="IPR009351">
    <property type="entry name" value="AlkZ-like"/>
</dbReference>
<keyword evidence="2" id="KW-1185">Reference proteome</keyword>
<sequence>MPVSRAQVLRHRVRAQQLDRPLDDTRRPDDADVLDLGVQDTGTGGAAWSLVNRGVPVDADAARWPEELALAWTVRGAPHAYRRADLPGVEVALRPYSPADAAKRVYDASKPLHDAGIEVPDALAAVAREMHRIVAQPTVKGAMSTQLTAAMPAPYLRYCRPCGATHLYEMPFRLAALHAGLELEPGTSPPVLRRVPGWPREHLADLSPAPAPGKGSRGAHPTERLDVVRAYLHHLGPATPKLVAGYLDATVADVTARWPRDVREVDVEGETRWVLEADADTLLAEVDHRAAGAGPVVRLLGPFDLHLQARDRSLLVPDAARQKDLWRTLGRPGAVLVDDEVLGTWRPKASGRRLTVQVDPWEPWPRAVERAVEVEQERLAEHRGLTLVRAGA</sequence>
<dbReference type="Pfam" id="PF06224">
    <property type="entry name" value="AlkZ-like"/>
    <property type="match status" value="1"/>
</dbReference>
<proteinExistence type="predicted"/>
<dbReference type="Proteomes" id="UP000029833">
    <property type="component" value="Unassembled WGS sequence"/>
</dbReference>
<dbReference type="EMBL" id="AXNT01000040">
    <property type="protein sequence ID" value="KGM02657.1"/>
    <property type="molecule type" value="Genomic_DNA"/>
</dbReference>
<evidence type="ECO:0000313" key="2">
    <source>
        <dbReference type="Proteomes" id="UP000029833"/>
    </source>
</evidence>
<dbReference type="PANTHER" id="PTHR38479">
    <property type="entry name" value="LMO0824 PROTEIN"/>
    <property type="match status" value="1"/>
</dbReference>
<gene>
    <name evidence="1" type="ORF">Q760_12360</name>
</gene>
<protein>
    <recommendedName>
        <fullName evidence="3">Winged helix DNA-binding domain-containing protein</fullName>
    </recommendedName>
</protein>
<evidence type="ECO:0008006" key="3">
    <source>
        <dbReference type="Google" id="ProtNLM"/>
    </source>
</evidence>
<dbReference type="RefSeq" id="WP_034628162.1">
    <property type="nucleotide sequence ID" value="NZ_AXNT01000040.1"/>
</dbReference>
<name>A0A0A0B923_9CELL</name>
<reference evidence="1 2" key="1">
    <citation type="submission" date="2013-10" db="EMBL/GenBank/DDBJ databases">
        <authorList>
            <person name="Wang G."/>
            <person name="Zhuang W."/>
        </authorList>
    </citation>
    <scope>NUCLEOTIDE SEQUENCE [LARGE SCALE GENOMIC DNA]</scope>
    <source>
        <strain evidence="1 2">DSM 20118</strain>
    </source>
</reference>
<dbReference type="STRING" id="1408250.Q760_12360"/>
<dbReference type="AlphaFoldDB" id="A0A0A0B923"/>
<evidence type="ECO:0000313" key="1">
    <source>
        <dbReference type="EMBL" id="KGM02657.1"/>
    </source>
</evidence>
<comment type="caution">
    <text evidence="1">The sequence shown here is derived from an EMBL/GenBank/DDBJ whole genome shotgun (WGS) entry which is preliminary data.</text>
</comment>